<dbReference type="Pfam" id="PF13643">
    <property type="entry name" value="DUF4145"/>
    <property type="match status" value="1"/>
</dbReference>
<comment type="caution">
    <text evidence="2">The sequence shown here is derived from an EMBL/GenBank/DDBJ whole genome shotgun (WGS) entry which is preliminary data.</text>
</comment>
<dbReference type="Proteomes" id="UP001300692">
    <property type="component" value="Unassembled WGS sequence"/>
</dbReference>
<proteinExistence type="predicted"/>
<dbReference type="InterPro" id="IPR025285">
    <property type="entry name" value="DUF4145"/>
</dbReference>
<organism evidence="2 3">
    <name type="scientific">Reichenbachiella ulvae</name>
    <dbReference type="NCBI Taxonomy" id="2980104"/>
    <lineage>
        <taxon>Bacteria</taxon>
        <taxon>Pseudomonadati</taxon>
        <taxon>Bacteroidota</taxon>
        <taxon>Cytophagia</taxon>
        <taxon>Cytophagales</taxon>
        <taxon>Reichenbachiellaceae</taxon>
        <taxon>Reichenbachiella</taxon>
    </lineage>
</organism>
<keyword evidence="3" id="KW-1185">Reference proteome</keyword>
<evidence type="ECO:0000313" key="2">
    <source>
        <dbReference type="EMBL" id="MCV9387043.1"/>
    </source>
</evidence>
<feature type="domain" description="DUF4145" evidence="1">
    <location>
        <begin position="110"/>
        <end position="182"/>
    </location>
</feature>
<evidence type="ECO:0000259" key="1">
    <source>
        <dbReference type="Pfam" id="PF13643"/>
    </source>
</evidence>
<accession>A0ABT3CUX9</accession>
<sequence length="238" mass="27365">MKPFSWKCPFCNQNATITDQSVHEGMTVLSIPNFEGDKELYSYFIVCPNEECKKYSLSVLLFDSSNKFDSTRGRWDRKTGTLRKRWDLIPQSNAKVLPTYVPKAIISDYEEACSIMNLSPKASATLSRRCLQGMIRDFWGIKKGRLVDEIEAIKDKVDSLTWQSIDGVRKIGNIGAHMEKDINLIVDVDPNEAGILLQLIEQLIEDWYVTRHEREKRLNSIISITTEKDNKRKEGKKS</sequence>
<dbReference type="RefSeq" id="WP_264137870.1">
    <property type="nucleotide sequence ID" value="NZ_JAOYOD010000001.1"/>
</dbReference>
<reference evidence="2 3" key="1">
    <citation type="submission" date="2022-10" db="EMBL/GenBank/DDBJ databases">
        <title>Comparative genomics and taxonomic characterization of three novel marine species of genus Reichenbachiella exhibiting antioxidant and polysaccharide degradation activities.</title>
        <authorList>
            <person name="Muhammad N."/>
            <person name="Lee Y.-J."/>
            <person name="Ko J."/>
            <person name="Kim S.-G."/>
        </authorList>
    </citation>
    <scope>NUCLEOTIDE SEQUENCE [LARGE SCALE GENOMIC DNA]</scope>
    <source>
        <strain evidence="2 3">ABR2-5</strain>
    </source>
</reference>
<evidence type="ECO:0000313" key="3">
    <source>
        <dbReference type="Proteomes" id="UP001300692"/>
    </source>
</evidence>
<gene>
    <name evidence="2" type="ORF">N7U62_10235</name>
</gene>
<name>A0ABT3CUX9_9BACT</name>
<dbReference type="EMBL" id="JAOYOD010000001">
    <property type="protein sequence ID" value="MCV9387043.1"/>
    <property type="molecule type" value="Genomic_DNA"/>
</dbReference>
<protein>
    <submittedName>
        <fullName evidence="2">DUF4145 domain-containing protein</fullName>
    </submittedName>
</protein>